<organism evidence="2 3">
    <name type="scientific">Oceanithermus desulfurans NBRC 100063</name>
    <dbReference type="NCBI Taxonomy" id="1227550"/>
    <lineage>
        <taxon>Bacteria</taxon>
        <taxon>Thermotogati</taxon>
        <taxon>Deinococcota</taxon>
        <taxon>Deinococci</taxon>
        <taxon>Thermales</taxon>
        <taxon>Thermaceae</taxon>
        <taxon>Oceanithermus</taxon>
    </lineage>
</organism>
<dbReference type="Proteomes" id="UP000321827">
    <property type="component" value="Unassembled WGS sequence"/>
</dbReference>
<name>A0A511RJJ0_9DEIN</name>
<evidence type="ECO:0000313" key="3">
    <source>
        <dbReference type="Proteomes" id="UP000321827"/>
    </source>
</evidence>
<dbReference type="PROSITE" id="PS51186">
    <property type="entry name" value="GNAT"/>
    <property type="match status" value="1"/>
</dbReference>
<dbReference type="CDD" id="cd04301">
    <property type="entry name" value="NAT_SF"/>
    <property type="match status" value="1"/>
</dbReference>
<dbReference type="OrthoDB" id="9797178at2"/>
<dbReference type="RefSeq" id="WP_147145585.1">
    <property type="nucleotide sequence ID" value="NZ_BJXN01000003.1"/>
</dbReference>
<dbReference type="AlphaFoldDB" id="A0A511RJJ0"/>
<dbReference type="GO" id="GO:0016747">
    <property type="term" value="F:acyltransferase activity, transferring groups other than amino-acyl groups"/>
    <property type="evidence" value="ECO:0007669"/>
    <property type="project" value="InterPro"/>
</dbReference>
<feature type="domain" description="N-acetyltransferase" evidence="1">
    <location>
        <begin position="6"/>
        <end position="213"/>
    </location>
</feature>
<dbReference type="EMBL" id="BJXN01000003">
    <property type="protein sequence ID" value="GEM89112.1"/>
    <property type="molecule type" value="Genomic_DNA"/>
</dbReference>
<dbReference type="InterPro" id="IPR050276">
    <property type="entry name" value="MshD_Acetyltransferase"/>
</dbReference>
<protein>
    <submittedName>
        <fullName evidence="2">Acetyltransferase</fullName>
    </submittedName>
</protein>
<gene>
    <name evidence="2" type="ORF">ODE01S_05460</name>
</gene>
<dbReference type="InterPro" id="IPR016181">
    <property type="entry name" value="Acyl_CoA_acyltransferase"/>
</dbReference>
<dbReference type="PANTHER" id="PTHR43617">
    <property type="entry name" value="L-AMINO ACID N-ACETYLTRANSFERASE"/>
    <property type="match status" value="1"/>
</dbReference>
<accession>A0A511RJJ0</accession>
<evidence type="ECO:0000313" key="2">
    <source>
        <dbReference type="EMBL" id="GEM89112.1"/>
    </source>
</evidence>
<dbReference type="Gene3D" id="3.40.630.30">
    <property type="match status" value="1"/>
</dbReference>
<proteinExistence type="predicted"/>
<sequence>MPPAPLRIRAATPADLAAVGRISHRTGLLGAPIERFFPDEALWTDVFVRPYLEAGCCNFVAEAEGRVVAYVIGACDPEALPRWARRRLVRVLLGGLVRGCYPRFLRDLLYLWRSLRQPGERAPSDRFPAELHINALPEARGRGVGSALMTRFLDCLRGRGVPGVQLATTERNEAALRLYRRFGFRVYARWRSPFWKPYAGEALEHLRLVKELD</sequence>
<keyword evidence="2" id="KW-0808">Transferase</keyword>
<evidence type="ECO:0000259" key="1">
    <source>
        <dbReference type="PROSITE" id="PS51186"/>
    </source>
</evidence>
<reference evidence="2 3" key="1">
    <citation type="submission" date="2019-07" db="EMBL/GenBank/DDBJ databases">
        <title>Whole genome shotgun sequence of Oceanithermus desulfurans NBRC 100063.</title>
        <authorList>
            <person name="Hosoyama A."/>
            <person name="Uohara A."/>
            <person name="Ohji S."/>
            <person name="Ichikawa N."/>
        </authorList>
    </citation>
    <scope>NUCLEOTIDE SEQUENCE [LARGE SCALE GENOMIC DNA]</scope>
    <source>
        <strain evidence="2 3">NBRC 100063</strain>
    </source>
</reference>
<dbReference type="Pfam" id="PF00583">
    <property type="entry name" value="Acetyltransf_1"/>
    <property type="match status" value="1"/>
</dbReference>
<dbReference type="InterPro" id="IPR000182">
    <property type="entry name" value="GNAT_dom"/>
</dbReference>
<comment type="caution">
    <text evidence="2">The sequence shown here is derived from an EMBL/GenBank/DDBJ whole genome shotgun (WGS) entry which is preliminary data.</text>
</comment>
<dbReference type="SUPFAM" id="SSF55729">
    <property type="entry name" value="Acyl-CoA N-acyltransferases (Nat)"/>
    <property type="match status" value="1"/>
</dbReference>